<dbReference type="InterPro" id="IPR036034">
    <property type="entry name" value="PDZ_sf"/>
</dbReference>
<dbReference type="Gene3D" id="2.30.42.10">
    <property type="match status" value="1"/>
</dbReference>
<dbReference type="Pfam" id="PF13180">
    <property type="entry name" value="PDZ_2"/>
    <property type="match status" value="1"/>
</dbReference>
<dbReference type="InterPro" id="IPR001940">
    <property type="entry name" value="Peptidase_S1C"/>
</dbReference>
<evidence type="ECO:0000256" key="4">
    <source>
        <dbReference type="ARBA" id="ARBA00022825"/>
    </source>
</evidence>
<dbReference type="InterPro" id="IPR043504">
    <property type="entry name" value="Peptidase_S1_PA_chymotrypsin"/>
</dbReference>
<keyword evidence="3" id="KW-0378">Hydrolase</keyword>
<evidence type="ECO:0000313" key="8">
    <source>
        <dbReference type="Proteomes" id="UP001208017"/>
    </source>
</evidence>
<keyword evidence="8" id="KW-1185">Reference proteome</keyword>
<dbReference type="PROSITE" id="PS50106">
    <property type="entry name" value="PDZ"/>
    <property type="match status" value="1"/>
</dbReference>
<keyword evidence="4" id="KW-0720">Serine protease</keyword>
<evidence type="ECO:0000256" key="2">
    <source>
        <dbReference type="ARBA" id="ARBA00022670"/>
    </source>
</evidence>
<feature type="transmembrane region" description="Helical" evidence="5">
    <location>
        <begin position="21"/>
        <end position="44"/>
    </location>
</feature>
<comment type="similarity">
    <text evidence="1">Belongs to the peptidase S1C family.</text>
</comment>
<dbReference type="RefSeq" id="WP_267153076.1">
    <property type="nucleotide sequence ID" value="NZ_JAPMLT010000013.1"/>
</dbReference>
<dbReference type="InterPro" id="IPR009003">
    <property type="entry name" value="Peptidase_S1_PA"/>
</dbReference>
<evidence type="ECO:0000313" key="7">
    <source>
        <dbReference type="EMBL" id="MCX7571827.1"/>
    </source>
</evidence>
<keyword evidence="5" id="KW-0472">Membrane</keyword>
<dbReference type="SUPFAM" id="SSF50494">
    <property type="entry name" value="Trypsin-like serine proteases"/>
    <property type="match status" value="1"/>
</dbReference>
<dbReference type="SUPFAM" id="SSF50156">
    <property type="entry name" value="PDZ domain-like"/>
    <property type="match status" value="1"/>
</dbReference>
<organism evidence="7 8">
    <name type="scientific">Tumebacillus lacus</name>
    <dbReference type="NCBI Taxonomy" id="2995335"/>
    <lineage>
        <taxon>Bacteria</taxon>
        <taxon>Bacillati</taxon>
        <taxon>Bacillota</taxon>
        <taxon>Bacilli</taxon>
        <taxon>Bacillales</taxon>
        <taxon>Alicyclobacillaceae</taxon>
        <taxon>Tumebacillus</taxon>
    </lineage>
</organism>
<accession>A0ABT3X754</accession>
<dbReference type="Pfam" id="PF13365">
    <property type="entry name" value="Trypsin_2"/>
    <property type="match status" value="1"/>
</dbReference>
<dbReference type="PANTHER" id="PTHR43343">
    <property type="entry name" value="PEPTIDASE S12"/>
    <property type="match status" value="1"/>
</dbReference>
<comment type="caution">
    <text evidence="7">The sequence shown here is derived from an EMBL/GenBank/DDBJ whole genome shotgun (WGS) entry which is preliminary data.</text>
</comment>
<dbReference type="PANTHER" id="PTHR43343:SF3">
    <property type="entry name" value="PROTEASE DO-LIKE 8, CHLOROPLASTIC"/>
    <property type="match status" value="1"/>
</dbReference>
<evidence type="ECO:0000256" key="3">
    <source>
        <dbReference type="ARBA" id="ARBA00022801"/>
    </source>
</evidence>
<sequence>MGFYDDFETKPKRQKSNMASWIAVAVVSALIGSGTTAALVPTLIKSNVIEVNSGSTGGDNVVQAAEQINVNVQSGVVEAVNKIKPAVVGVLNLQKTQDFFGRTSAEQTAGTGSGVIYDKEGYIITNNHVVEGADNVEVAMPDGEHVKAKVIGTDPLTDLAVIKVEADDVKDITPAVFGNSDSLNIGEPAIAIGNPLGLKFAQSVTVGVISATKREMPIEDPQTGQTVFTETVLQTDAAINPGNSGGALVNIKGELVGINSAKIATTGVEGIGFAIPINEAQPIVKQLMDSGKVERPAIGIGGVSLQGLSMRERPEVPVEEGIVIAEVQENAKNAGLQKLDVITKIDDQKVTDLIDLRKVLFKKKPGDKVTVEFYREKEVKTVEVTLTKLSGE</sequence>
<evidence type="ECO:0000259" key="6">
    <source>
        <dbReference type="PROSITE" id="PS50106"/>
    </source>
</evidence>
<feature type="domain" description="PDZ" evidence="6">
    <location>
        <begin position="290"/>
        <end position="377"/>
    </location>
</feature>
<dbReference type="InterPro" id="IPR001478">
    <property type="entry name" value="PDZ"/>
</dbReference>
<evidence type="ECO:0000256" key="5">
    <source>
        <dbReference type="SAM" id="Phobius"/>
    </source>
</evidence>
<keyword evidence="5" id="KW-0812">Transmembrane</keyword>
<evidence type="ECO:0000256" key="1">
    <source>
        <dbReference type="ARBA" id="ARBA00010541"/>
    </source>
</evidence>
<name>A0ABT3X754_9BACL</name>
<proteinExistence type="inferred from homology"/>
<dbReference type="InterPro" id="IPR051201">
    <property type="entry name" value="Chloro_Bact_Ser_Proteases"/>
</dbReference>
<dbReference type="PRINTS" id="PR00834">
    <property type="entry name" value="PROTEASES2C"/>
</dbReference>
<dbReference type="Proteomes" id="UP001208017">
    <property type="component" value="Unassembled WGS sequence"/>
</dbReference>
<gene>
    <name evidence="7" type="ORF">OS242_17930</name>
</gene>
<keyword evidence="2" id="KW-0645">Protease</keyword>
<dbReference type="SMART" id="SM00228">
    <property type="entry name" value="PDZ"/>
    <property type="match status" value="1"/>
</dbReference>
<keyword evidence="5" id="KW-1133">Transmembrane helix</keyword>
<dbReference type="Gene3D" id="2.40.10.10">
    <property type="entry name" value="Trypsin-like serine proteases"/>
    <property type="match status" value="2"/>
</dbReference>
<reference evidence="7 8" key="1">
    <citation type="submission" date="2022-11" db="EMBL/GenBank/DDBJ databases">
        <title>Study of microbial diversity in lake waters.</title>
        <authorList>
            <person name="Zhang J."/>
        </authorList>
    </citation>
    <scope>NUCLEOTIDE SEQUENCE [LARGE SCALE GENOMIC DNA]</scope>
    <source>
        <strain evidence="7 8">DT12</strain>
    </source>
</reference>
<protein>
    <submittedName>
        <fullName evidence="7">Trypsin-like peptidase domain-containing protein</fullName>
    </submittedName>
</protein>
<dbReference type="EMBL" id="JAPMLT010000013">
    <property type="protein sequence ID" value="MCX7571827.1"/>
    <property type="molecule type" value="Genomic_DNA"/>
</dbReference>